<sequence length="319" mass="34741">MCNSNLWGAISSIDISDYPDDDFVVWKPENNGSAITNIIDTTLRYASGSVRKLLFLGLSCIYPKSATALLSPSSTSASASSDLLCPCRSPLPDPSRPPSSGKTRSRYNFSSRSFSLTSTSSCLHAGQERLVKPLSHPRSRHITRPLTRVSVELQTSEPTTAIASSSSLSSSIPTHWVTVHDRQRGVIHDFSVPEVGYSSPSQSGSIHDLYLSLPQHSLFGSILTIGAMIGAILSGRIADLIGRIFDKSCIGEDSTSEGNFLNISFYYEILVSTEFQGAVDTKTALISVNEISYFFPWQIVISSLIMNSTPWQDDEICND</sequence>
<name>A0AAQ3KFV7_9LILI</name>
<dbReference type="Proteomes" id="UP001327560">
    <property type="component" value="Chromosome 5"/>
</dbReference>
<organism evidence="1 2">
    <name type="scientific">Canna indica</name>
    <name type="common">Indian-shot</name>
    <dbReference type="NCBI Taxonomy" id="4628"/>
    <lineage>
        <taxon>Eukaryota</taxon>
        <taxon>Viridiplantae</taxon>
        <taxon>Streptophyta</taxon>
        <taxon>Embryophyta</taxon>
        <taxon>Tracheophyta</taxon>
        <taxon>Spermatophyta</taxon>
        <taxon>Magnoliopsida</taxon>
        <taxon>Liliopsida</taxon>
        <taxon>Zingiberales</taxon>
        <taxon>Cannaceae</taxon>
        <taxon>Canna</taxon>
    </lineage>
</organism>
<keyword evidence="1" id="KW-0813">Transport</keyword>
<gene>
    <name evidence="1" type="ORF">Cni_G16203</name>
</gene>
<keyword evidence="1" id="KW-0762">Sugar transport</keyword>
<dbReference type="EMBL" id="CP136894">
    <property type="protein sequence ID" value="WOL07462.1"/>
    <property type="molecule type" value="Genomic_DNA"/>
</dbReference>
<keyword evidence="2" id="KW-1185">Reference proteome</keyword>
<evidence type="ECO:0000313" key="1">
    <source>
        <dbReference type="EMBL" id="WOL07462.1"/>
    </source>
</evidence>
<proteinExistence type="predicted"/>
<accession>A0AAQ3KFV7</accession>
<reference evidence="1 2" key="1">
    <citation type="submission" date="2023-10" db="EMBL/GenBank/DDBJ databases">
        <title>Chromosome-scale genome assembly provides insights into flower coloration mechanisms of Canna indica.</title>
        <authorList>
            <person name="Li C."/>
        </authorList>
    </citation>
    <scope>NUCLEOTIDE SEQUENCE [LARGE SCALE GENOMIC DNA]</scope>
    <source>
        <tissue evidence="1">Flower</tissue>
    </source>
</reference>
<evidence type="ECO:0000313" key="2">
    <source>
        <dbReference type="Proteomes" id="UP001327560"/>
    </source>
</evidence>
<protein>
    <submittedName>
        <fullName evidence="1">Sugar transporter ERD6-like 5</fullName>
    </submittedName>
</protein>
<dbReference type="AlphaFoldDB" id="A0AAQ3KFV7"/>